<reference evidence="2" key="1">
    <citation type="submission" date="2023-06" db="EMBL/GenBank/DDBJ databases">
        <title>Draft genome of Marssonina rosae.</title>
        <authorList>
            <person name="Cheng Q."/>
        </authorList>
    </citation>
    <scope>NUCLEOTIDE SEQUENCE</scope>
    <source>
        <strain evidence="2">R4</strain>
    </source>
</reference>
<gene>
    <name evidence="2" type="ORF">QTJ16_003809</name>
</gene>
<evidence type="ECO:0000313" key="2">
    <source>
        <dbReference type="EMBL" id="KAK2626634.1"/>
    </source>
</evidence>
<keyword evidence="3" id="KW-1185">Reference proteome</keyword>
<accession>A0AAD9T130</accession>
<dbReference type="AlphaFoldDB" id="A0AAD9T130"/>
<feature type="compositionally biased region" description="Acidic residues" evidence="1">
    <location>
        <begin position="370"/>
        <end position="380"/>
    </location>
</feature>
<feature type="compositionally biased region" description="Polar residues" evidence="1">
    <location>
        <begin position="166"/>
        <end position="192"/>
    </location>
</feature>
<feature type="region of interest" description="Disordered" evidence="1">
    <location>
        <begin position="121"/>
        <end position="194"/>
    </location>
</feature>
<protein>
    <recommendedName>
        <fullName evidence="4">CUE domain-containing protein</fullName>
    </recommendedName>
</protein>
<feature type="region of interest" description="Disordered" evidence="1">
    <location>
        <begin position="397"/>
        <end position="436"/>
    </location>
</feature>
<sequence length="696" mass="77167">MSTEEIEEAVNALKEVYVYCTKAEINNAIVIANGNLNEAGIYLHGERATQSVAEIFSQGSVEEDQAKKDDDEAEMAKMPDPETADKIRRLLQIFPGYSVSLILDALKETYYDPEHAAMSLANALPPPPLDLRQDGPSNRKGKNTAFRTCPRASPQGPAALKHESGSDSSPVNTPRTTASLSPQTGTSHSPSGTAGFERSLDYLLDGSYNPWRRFVDGMCNRPTLDNFVIQVAKRRGEQSGFLDADLVARSSGDEDFNGDWSSSKLKIEAGSGQTSLHQFPEKSCESKWQELDLDKFLDNKSSAVSKRPPIREAAPNSSLGKKIDILTALFPGAGKSRCESELRLAQGNVEEAFEDLEDEFGIGGEEAQEIEDGNEGEDEDGHNSADLKSPCEYVAPRKSQALKRSADVSDEHRARKRARREHESADEQEENAGLETASQWVKSTLQSNNEGVTIFLDSGPHPCRISERLLGKIPLFATHFDSEGQVAGLDASLRVRNVSEATFDLAMQYAVCHNGRVEPAQATSKSCEITALVDLAIFASQVGLRLGPNTSPFMVNLKALLVDHSEPLLALHISRAFEHLEDGHRVRSLFVKAAFRSYAIFNISGQHIRRAGSDAEDSEESDASDPGLNSAQKAFYRTSKFRYHREFKRFQEFRLGLYEEFHAAWWKRTVHDIKYGKIRYDETEIVDPLTKKRFIV</sequence>
<feature type="region of interest" description="Disordered" evidence="1">
    <location>
        <begin position="370"/>
        <end position="389"/>
    </location>
</feature>
<evidence type="ECO:0000256" key="1">
    <source>
        <dbReference type="SAM" id="MobiDB-lite"/>
    </source>
</evidence>
<proteinExistence type="predicted"/>
<name>A0AAD9T130_9HELO</name>
<evidence type="ECO:0008006" key="4">
    <source>
        <dbReference type="Google" id="ProtNLM"/>
    </source>
</evidence>
<feature type="compositionally biased region" description="Basic and acidic residues" evidence="1">
    <location>
        <begin position="64"/>
        <end position="81"/>
    </location>
</feature>
<organism evidence="2 3">
    <name type="scientific">Diplocarpon rosae</name>
    <dbReference type="NCBI Taxonomy" id="946125"/>
    <lineage>
        <taxon>Eukaryota</taxon>
        <taxon>Fungi</taxon>
        <taxon>Dikarya</taxon>
        <taxon>Ascomycota</taxon>
        <taxon>Pezizomycotina</taxon>
        <taxon>Leotiomycetes</taxon>
        <taxon>Helotiales</taxon>
        <taxon>Drepanopezizaceae</taxon>
        <taxon>Diplocarpon</taxon>
    </lineage>
</organism>
<evidence type="ECO:0000313" key="3">
    <source>
        <dbReference type="Proteomes" id="UP001285354"/>
    </source>
</evidence>
<comment type="caution">
    <text evidence="2">The sequence shown here is derived from an EMBL/GenBank/DDBJ whole genome shotgun (WGS) entry which is preliminary data.</text>
</comment>
<dbReference type="Proteomes" id="UP001285354">
    <property type="component" value="Unassembled WGS sequence"/>
</dbReference>
<dbReference type="EMBL" id="JAUBYV010000005">
    <property type="protein sequence ID" value="KAK2626634.1"/>
    <property type="molecule type" value="Genomic_DNA"/>
</dbReference>
<feature type="region of interest" description="Disordered" evidence="1">
    <location>
        <begin position="59"/>
        <end position="81"/>
    </location>
</feature>
<feature type="compositionally biased region" description="Basic and acidic residues" evidence="1">
    <location>
        <begin position="404"/>
        <end position="413"/>
    </location>
</feature>